<evidence type="ECO:0000256" key="5">
    <source>
        <dbReference type="ARBA" id="ARBA00022989"/>
    </source>
</evidence>
<feature type="transmembrane region" description="Helical" evidence="7">
    <location>
        <begin position="51"/>
        <end position="71"/>
    </location>
</feature>
<evidence type="ECO:0000313" key="9">
    <source>
        <dbReference type="EMBL" id="CCJ52220.1"/>
    </source>
</evidence>
<keyword evidence="7" id="KW-0813">Transport</keyword>
<keyword evidence="3 7" id="KW-0997">Cell inner membrane</keyword>
<feature type="transmembrane region" description="Helical" evidence="7">
    <location>
        <begin position="175"/>
        <end position="195"/>
    </location>
</feature>
<keyword evidence="2" id="KW-1003">Cell membrane</keyword>
<comment type="similarity">
    <text evidence="7">Belongs to the TRAP transporter large permease family.</text>
</comment>
<dbReference type="Proteomes" id="UP000007564">
    <property type="component" value="Chromosome"/>
</dbReference>
<dbReference type="OrthoDB" id="9777699at2"/>
<reference evidence="9 10" key="1">
    <citation type="journal article" date="2012" name="BMC Genomics">
        <title>Comparative genomics of the classical Bordetella subspecies: the evolution and exchange of virulence-associated diversity amongst closely related pathogens.</title>
        <authorList>
            <person name="Park J."/>
            <person name="Zhang Y."/>
            <person name="Buboltz A.M."/>
            <person name="Zhang X."/>
            <person name="Schuster S.C."/>
            <person name="Ahuja U."/>
            <person name="Liu M."/>
            <person name="Miller J.F."/>
            <person name="Sebaihia M."/>
            <person name="Bentley S.D."/>
            <person name="Parkhill J."/>
            <person name="Harvill E.T."/>
        </authorList>
    </citation>
    <scope>NUCLEOTIDE SEQUENCE [LARGE SCALE GENOMIC DNA]</scope>
    <source>
        <strain evidence="9 10">253</strain>
    </source>
</reference>
<comment type="subcellular location">
    <subcellularLocation>
        <location evidence="1 7">Cell inner membrane</location>
        <topology evidence="1 7">Multi-pass membrane protein</topology>
    </subcellularLocation>
</comment>
<evidence type="ECO:0000259" key="8">
    <source>
        <dbReference type="Pfam" id="PF06808"/>
    </source>
</evidence>
<proteinExistence type="inferred from homology"/>
<dbReference type="RefSeq" id="WP_015063709.1">
    <property type="nucleotide sequence ID" value="NC_019382.1"/>
</dbReference>
<evidence type="ECO:0000256" key="3">
    <source>
        <dbReference type="ARBA" id="ARBA00022519"/>
    </source>
</evidence>
<feature type="transmembrane region" description="Helical" evidence="7">
    <location>
        <begin position="362"/>
        <end position="387"/>
    </location>
</feature>
<comment type="function">
    <text evidence="7">Part of the tripartite ATP-independent periplasmic (TRAP) transport system.</text>
</comment>
<feature type="transmembrane region" description="Helical" evidence="7">
    <location>
        <begin position="140"/>
        <end position="163"/>
    </location>
</feature>
<accession>A0A0C6NZS9</accession>
<dbReference type="GO" id="GO:0005886">
    <property type="term" value="C:plasma membrane"/>
    <property type="evidence" value="ECO:0007669"/>
    <property type="project" value="UniProtKB-SubCell"/>
</dbReference>
<feature type="domain" description="TRAP C4-dicarboxylate transport system permease DctM subunit" evidence="8">
    <location>
        <begin position="12"/>
        <end position="424"/>
    </location>
</feature>
<keyword evidence="4 7" id="KW-0812">Transmembrane</keyword>
<dbReference type="NCBIfam" id="TIGR00786">
    <property type="entry name" value="dctM"/>
    <property type="match status" value="1"/>
</dbReference>
<evidence type="ECO:0000313" key="10">
    <source>
        <dbReference type="Proteomes" id="UP000007564"/>
    </source>
</evidence>
<dbReference type="EMBL" id="HE965806">
    <property type="protein sequence ID" value="CCJ52220.1"/>
    <property type="molecule type" value="Genomic_DNA"/>
</dbReference>
<dbReference type="GO" id="GO:0022857">
    <property type="term" value="F:transmembrane transporter activity"/>
    <property type="evidence" value="ECO:0007669"/>
    <property type="project" value="UniProtKB-UniRule"/>
</dbReference>
<dbReference type="HOGENOM" id="CLU_019824_4_0_4"/>
<evidence type="ECO:0000256" key="1">
    <source>
        <dbReference type="ARBA" id="ARBA00004429"/>
    </source>
</evidence>
<feature type="transmembrane region" description="Helical" evidence="7">
    <location>
        <begin position="224"/>
        <end position="242"/>
    </location>
</feature>
<dbReference type="KEGG" id="bbh:BN112_0302"/>
<organism evidence="9 10">
    <name type="scientific">Bordetella bronchiseptica 253</name>
    <dbReference type="NCBI Taxonomy" id="568707"/>
    <lineage>
        <taxon>Bacteria</taxon>
        <taxon>Pseudomonadati</taxon>
        <taxon>Pseudomonadota</taxon>
        <taxon>Betaproteobacteria</taxon>
        <taxon>Burkholderiales</taxon>
        <taxon>Alcaligenaceae</taxon>
        <taxon>Bordetella</taxon>
    </lineage>
</organism>
<feature type="transmembrane region" description="Helical" evidence="7">
    <location>
        <begin position="278"/>
        <end position="300"/>
    </location>
</feature>
<keyword evidence="6 7" id="KW-0472">Membrane</keyword>
<sequence>MDAVLILTLILGLFGLLLVLGIPIFAALGVPSILGIYLVGGTSALNVVPSVLHRGIASYSLICIPLFILMGETLARTSIGARLYTLFHTWLSRVRCSLAIASVGASAIFGAMSGVSVAGAATIGRVAIPEMLKRRYDPGLAGGSVAAAGSLALLIPPSVGFVLYGEIASQSIGKLFSAAIVPGLLLSVLMMLYLYGLSRIRPSMAPDEAQKVSWRERWQALRDVWAAIVLIVAVLGTIYLGIATPTEASGLGAAGALLVALGYRELDRAKLREIVRSTIVTSSMILLIVAAALLFGHVLMRLQAPQMLIAWVAALAQPDWVILLLILVFLLIVGMFLDIVSIILITTPIVLPVITSLGLDPIWFGVVMIIMCEMAVITPPIGLNLYVIKGVAPEISLRDITMGALPFVLVEALAVLILVLFPQLVLWLPSHM</sequence>
<keyword evidence="5 7" id="KW-1133">Transmembrane helix</keyword>
<evidence type="ECO:0000256" key="4">
    <source>
        <dbReference type="ARBA" id="ARBA00022692"/>
    </source>
</evidence>
<dbReference type="Pfam" id="PF06808">
    <property type="entry name" value="DctM"/>
    <property type="match status" value="1"/>
</dbReference>
<evidence type="ECO:0000256" key="6">
    <source>
        <dbReference type="ARBA" id="ARBA00023136"/>
    </source>
</evidence>
<dbReference type="PANTHER" id="PTHR33362">
    <property type="entry name" value="SIALIC ACID TRAP TRANSPORTER PERMEASE PROTEIN SIAT-RELATED"/>
    <property type="match status" value="1"/>
</dbReference>
<dbReference type="PANTHER" id="PTHR33362:SF5">
    <property type="entry name" value="C4-DICARBOXYLATE TRAP TRANSPORTER LARGE PERMEASE PROTEIN DCTM"/>
    <property type="match status" value="1"/>
</dbReference>
<feature type="transmembrane region" description="Helical" evidence="7">
    <location>
        <begin position="107"/>
        <end position="128"/>
    </location>
</feature>
<feature type="transmembrane region" description="Helical" evidence="7">
    <location>
        <begin position="320"/>
        <end position="350"/>
    </location>
</feature>
<protein>
    <recommendedName>
        <fullName evidence="7">TRAP transporter large permease protein</fullName>
    </recommendedName>
</protein>
<gene>
    <name evidence="9" type="ORF">BN112_0302</name>
</gene>
<dbReference type="InterPro" id="IPR004681">
    <property type="entry name" value="TRAP_DctM"/>
</dbReference>
<evidence type="ECO:0000256" key="7">
    <source>
        <dbReference type="RuleBase" id="RU369079"/>
    </source>
</evidence>
<dbReference type="AlphaFoldDB" id="A0A0C6NZS9"/>
<dbReference type="PIRSF" id="PIRSF006066">
    <property type="entry name" value="HI0050"/>
    <property type="match status" value="1"/>
</dbReference>
<comment type="caution">
    <text evidence="7">Lacks conserved residue(s) required for the propagation of feature annotation.</text>
</comment>
<dbReference type="InterPro" id="IPR010656">
    <property type="entry name" value="DctM"/>
</dbReference>
<evidence type="ECO:0000256" key="2">
    <source>
        <dbReference type="ARBA" id="ARBA00022475"/>
    </source>
</evidence>
<feature type="transmembrane region" description="Helical" evidence="7">
    <location>
        <begin position="407"/>
        <end position="428"/>
    </location>
</feature>
<comment type="subunit">
    <text evidence="7">The complex comprises the extracytoplasmic solute receptor protein and the two transmembrane proteins.</text>
</comment>
<name>A0A0C6NZS9_BORBO</name>